<dbReference type="eggNOG" id="COG1175">
    <property type="taxonomic scope" value="Bacteria"/>
</dbReference>
<dbReference type="InterPro" id="IPR035906">
    <property type="entry name" value="MetI-like_sf"/>
</dbReference>
<feature type="domain" description="ABC transmembrane type-1" evidence="6">
    <location>
        <begin position="66"/>
        <end position="272"/>
    </location>
</feature>
<sequence length="287" mass="30909">MTSTRRGWFLVAPALALMLLVGAYPVAHALWLSTQRYRFSQPGDRAFVGLANYQAVLADQYWWHALWVTALITVVSVALEFVLGLALALLMHRTLVGKSLVRTLVLIPYGLVTVVSAYSWLYAWTPGTGYLANLLPQGSAPLTQQASAIAVVILAEVWKTSPFMSLLLLTGLAQVPQDMMDAAQMDGAGAATRLFRVILPAMRPAIMVALLFRTVDAFRVFDSIYVMTKGASGTGSVSLLGYDNLFLAFNLGVGSAISVLVFVCVALIVAVFMKVFGAAAPGMERDA</sequence>
<keyword evidence="8" id="KW-1185">Reference proteome</keyword>
<evidence type="ECO:0000313" key="7">
    <source>
        <dbReference type="EMBL" id="EFV12795.1"/>
    </source>
</evidence>
<feature type="transmembrane region" description="Helical" evidence="5">
    <location>
        <begin position="103"/>
        <end position="125"/>
    </location>
</feature>
<protein>
    <recommendedName>
        <fullName evidence="6">ABC transmembrane type-1 domain-containing protein</fullName>
    </recommendedName>
</protein>
<reference evidence="7 8" key="1">
    <citation type="journal article" date="2011" name="Stand. Genomic Sci.">
        <title>High quality draft genome sequence of Segniliparus rugosus CDC 945(T)= (ATCC BAA-974(T)).</title>
        <authorList>
            <person name="Earl A.M."/>
            <person name="Desjardins C.A."/>
            <person name="Fitzgerald M.G."/>
            <person name="Arachchi H.M."/>
            <person name="Zeng Q."/>
            <person name="Mehta T."/>
            <person name="Griggs A."/>
            <person name="Birren B.W."/>
            <person name="Toney N.C."/>
            <person name="Carr J."/>
            <person name="Posey J."/>
            <person name="Butler W.R."/>
        </authorList>
    </citation>
    <scope>NUCLEOTIDE SEQUENCE [LARGE SCALE GENOMIC DNA]</scope>
    <source>
        <strain evidence="8">ATCC BAA-974 / DSM 45345 / CCUG 50838 / CIP 108380 / JCM 13579 / CDC 945</strain>
    </source>
</reference>
<dbReference type="CDD" id="cd06261">
    <property type="entry name" value="TM_PBP2"/>
    <property type="match status" value="1"/>
</dbReference>
<dbReference type="RefSeq" id="WP_007470489.1">
    <property type="nucleotide sequence ID" value="NZ_KI391953.1"/>
</dbReference>
<dbReference type="PROSITE" id="PS50928">
    <property type="entry name" value="ABC_TM1"/>
    <property type="match status" value="1"/>
</dbReference>
<dbReference type="EMBL" id="ACZI02000002">
    <property type="protein sequence ID" value="EFV12795.1"/>
    <property type="molecule type" value="Genomic_DNA"/>
</dbReference>
<name>E5XS10_SEGRC</name>
<dbReference type="HOGENOM" id="CLU_016047_0_3_11"/>
<dbReference type="Pfam" id="PF00528">
    <property type="entry name" value="BPD_transp_1"/>
    <property type="match status" value="1"/>
</dbReference>
<feature type="transmembrane region" description="Helical" evidence="5">
    <location>
        <begin position="194"/>
        <end position="212"/>
    </location>
</feature>
<dbReference type="PANTHER" id="PTHR43759:SF1">
    <property type="entry name" value="GLUCOSE IMPORT SYSTEM PERMEASE PROTEIN GLCT"/>
    <property type="match status" value="1"/>
</dbReference>
<feature type="transmembrane region" description="Helical" evidence="5">
    <location>
        <begin position="65"/>
        <end position="91"/>
    </location>
</feature>
<dbReference type="PROSITE" id="PS51318">
    <property type="entry name" value="TAT"/>
    <property type="match status" value="1"/>
</dbReference>
<evidence type="ECO:0000259" key="6">
    <source>
        <dbReference type="PROSITE" id="PS50928"/>
    </source>
</evidence>
<dbReference type="GO" id="GO:0005886">
    <property type="term" value="C:plasma membrane"/>
    <property type="evidence" value="ECO:0007669"/>
    <property type="project" value="UniProtKB-SubCell"/>
</dbReference>
<evidence type="ECO:0000256" key="3">
    <source>
        <dbReference type="ARBA" id="ARBA00022989"/>
    </source>
</evidence>
<dbReference type="AlphaFoldDB" id="E5XS10"/>
<dbReference type="Gene3D" id="1.10.3720.10">
    <property type="entry name" value="MetI-like"/>
    <property type="match status" value="1"/>
</dbReference>
<organism evidence="7 8">
    <name type="scientific">Segniliparus rugosus (strain ATCC BAA-974 / DSM 45345 / CCUG 50838 / CIP 108380 / JCM 13579 / CDC 945)</name>
    <dbReference type="NCBI Taxonomy" id="679197"/>
    <lineage>
        <taxon>Bacteria</taxon>
        <taxon>Bacillati</taxon>
        <taxon>Actinomycetota</taxon>
        <taxon>Actinomycetes</taxon>
        <taxon>Mycobacteriales</taxon>
        <taxon>Segniliparaceae</taxon>
        <taxon>Segniliparus</taxon>
    </lineage>
</organism>
<dbReference type="PANTHER" id="PTHR43759">
    <property type="entry name" value="TREHALOSE TRANSPORT SYSTEM PERMEASE PROTEIN SUGA"/>
    <property type="match status" value="1"/>
</dbReference>
<keyword evidence="2 5" id="KW-0812">Transmembrane</keyword>
<comment type="caution">
    <text evidence="7">The sequence shown here is derived from an EMBL/GenBank/DDBJ whole genome shotgun (WGS) entry which is preliminary data.</text>
</comment>
<evidence type="ECO:0000256" key="1">
    <source>
        <dbReference type="ARBA" id="ARBA00004141"/>
    </source>
</evidence>
<dbReference type="InterPro" id="IPR000515">
    <property type="entry name" value="MetI-like"/>
</dbReference>
<dbReference type="InterPro" id="IPR052730">
    <property type="entry name" value="Sugar_ABC_transporter"/>
</dbReference>
<dbReference type="Proteomes" id="UP000004816">
    <property type="component" value="Unassembled WGS sequence"/>
</dbReference>
<feature type="transmembrane region" description="Helical" evidence="5">
    <location>
        <begin position="145"/>
        <end position="173"/>
    </location>
</feature>
<evidence type="ECO:0000256" key="4">
    <source>
        <dbReference type="ARBA" id="ARBA00023136"/>
    </source>
</evidence>
<proteinExistence type="inferred from homology"/>
<evidence type="ECO:0000256" key="5">
    <source>
        <dbReference type="RuleBase" id="RU363032"/>
    </source>
</evidence>
<dbReference type="InterPro" id="IPR006311">
    <property type="entry name" value="TAT_signal"/>
</dbReference>
<comment type="similarity">
    <text evidence="5">Belongs to the binding-protein-dependent transport system permease family.</text>
</comment>
<dbReference type="SUPFAM" id="SSF161098">
    <property type="entry name" value="MetI-like"/>
    <property type="match status" value="1"/>
</dbReference>
<feature type="transmembrane region" description="Helical" evidence="5">
    <location>
        <begin position="245"/>
        <end position="273"/>
    </location>
</feature>
<keyword evidence="3 5" id="KW-1133">Transmembrane helix</keyword>
<accession>E5XS10</accession>
<dbReference type="OrthoDB" id="9804439at2"/>
<dbReference type="GO" id="GO:0055085">
    <property type="term" value="P:transmembrane transport"/>
    <property type="evidence" value="ECO:0007669"/>
    <property type="project" value="InterPro"/>
</dbReference>
<dbReference type="STRING" id="679197.HMPREF9336_02282"/>
<keyword evidence="4 5" id="KW-0472">Membrane</keyword>
<keyword evidence="5" id="KW-0813">Transport</keyword>
<evidence type="ECO:0000256" key="2">
    <source>
        <dbReference type="ARBA" id="ARBA00022692"/>
    </source>
</evidence>
<gene>
    <name evidence="7" type="ORF">HMPREF9336_02282</name>
</gene>
<comment type="subcellular location">
    <subcellularLocation>
        <location evidence="5">Cell membrane</location>
        <topology evidence="5">Multi-pass membrane protein</topology>
    </subcellularLocation>
    <subcellularLocation>
        <location evidence="1">Membrane</location>
        <topology evidence="1">Multi-pass membrane protein</topology>
    </subcellularLocation>
</comment>
<evidence type="ECO:0000313" key="8">
    <source>
        <dbReference type="Proteomes" id="UP000004816"/>
    </source>
</evidence>